<proteinExistence type="predicted"/>
<dbReference type="EMBL" id="FMWD01000005">
    <property type="protein sequence ID" value="SCZ59554.1"/>
    <property type="molecule type" value="Genomic_DNA"/>
</dbReference>
<name>A0A1G5QCN4_9GAMM</name>
<protein>
    <submittedName>
        <fullName evidence="2">Uncharacterized protein</fullName>
    </submittedName>
</protein>
<dbReference type="Proteomes" id="UP000199648">
    <property type="component" value="Unassembled WGS sequence"/>
</dbReference>
<evidence type="ECO:0000256" key="1">
    <source>
        <dbReference type="SAM" id="MobiDB-lite"/>
    </source>
</evidence>
<reference evidence="2 3" key="1">
    <citation type="submission" date="2016-10" db="EMBL/GenBank/DDBJ databases">
        <authorList>
            <person name="de Groot N.N."/>
        </authorList>
    </citation>
    <scope>NUCLEOTIDE SEQUENCE [LARGE SCALE GENOMIC DNA]</scope>
    <source>
        <strain evidence="2 3">HLD2</strain>
    </source>
</reference>
<gene>
    <name evidence="2" type="ORF">SAMN03097708_01883</name>
</gene>
<evidence type="ECO:0000313" key="2">
    <source>
        <dbReference type="EMBL" id="SCZ59554.1"/>
    </source>
</evidence>
<evidence type="ECO:0000313" key="3">
    <source>
        <dbReference type="Proteomes" id="UP000199648"/>
    </source>
</evidence>
<dbReference type="STRING" id="415747.SAMN03097708_01883"/>
<sequence length="74" mass="8266">MFGDYTENPRGELSVPVHARCRYLGRGTFELQGNRMPLSIKSRDGTVYRQELNSGMDCPNTHMPGNGLHTMGLP</sequence>
<feature type="region of interest" description="Disordered" evidence="1">
    <location>
        <begin position="54"/>
        <end position="74"/>
    </location>
</feature>
<accession>A0A1G5QCN4</accession>
<dbReference type="AlphaFoldDB" id="A0A1G5QCN4"/>
<organism evidence="2 3">
    <name type="scientific">Thiohalomonas denitrificans</name>
    <dbReference type="NCBI Taxonomy" id="415747"/>
    <lineage>
        <taxon>Bacteria</taxon>
        <taxon>Pseudomonadati</taxon>
        <taxon>Pseudomonadota</taxon>
        <taxon>Gammaproteobacteria</taxon>
        <taxon>Thiohalomonadales</taxon>
        <taxon>Thiohalomonadaceae</taxon>
        <taxon>Thiohalomonas</taxon>
    </lineage>
</organism>
<keyword evidence="3" id="KW-1185">Reference proteome</keyword>